<evidence type="ECO:0000256" key="5">
    <source>
        <dbReference type="SAM" id="MobiDB-lite"/>
    </source>
</evidence>
<evidence type="ECO:0000256" key="1">
    <source>
        <dbReference type="ARBA" id="ARBA00004496"/>
    </source>
</evidence>
<reference evidence="6" key="1">
    <citation type="submission" date="2022-11" db="UniProtKB">
        <authorList>
            <consortium name="EnsemblMetazoa"/>
        </authorList>
    </citation>
    <scope>IDENTIFICATION</scope>
</reference>
<accession>A0A913X6P0</accession>
<dbReference type="OrthoDB" id="2160759at2759"/>
<dbReference type="PANTHER" id="PTHR18875">
    <property type="entry name" value="SARCOMA ANTIGEN NY-SAR-24/CYTOSKELETAL PROTEIN SOJO"/>
    <property type="match status" value="1"/>
</dbReference>
<organism evidence="6 7">
    <name type="scientific">Exaiptasia diaphana</name>
    <name type="common">Tropical sea anemone</name>
    <name type="synonym">Aiptasia pulchella</name>
    <dbReference type="NCBI Taxonomy" id="2652724"/>
    <lineage>
        <taxon>Eukaryota</taxon>
        <taxon>Metazoa</taxon>
        <taxon>Cnidaria</taxon>
        <taxon>Anthozoa</taxon>
        <taxon>Hexacorallia</taxon>
        <taxon>Actiniaria</taxon>
        <taxon>Aiptasiidae</taxon>
        <taxon>Exaiptasia</taxon>
    </lineage>
</organism>
<evidence type="ECO:0000256" key="3">
    <source>
        <dbReference type="ARBA" id="ARBA00023054"/>
    </source>
</evidence>
<protein>
    <submittedName>
        <fullName evidence="6">Uncharacterized protein</fullName>
    </submittedName>
</protein>
<proteinExistence type="predicted"/>
<dbReference type="Proteomes" id="UP000887567">
    <property type="component" value="Unplaced"/>
</dbReference>
<dbReference type="KEGG" id="epa:110238022"/>
<evidence type="ECO:0000313" key="7">
    <source>
        <dbReference type="Proteomes" id="UP000887567"/>
    </source>
</evidence>
<dbReference type="GeneID" id="110238022"/>
<feature type="compositionally biased region" description="Basic and acidic residues" evidence="5">
    <location>
        <begin position="461"/>
        <end position="480"/>
    </location>
</feature>
<dbReference type="PANTHER" id="PTHR18875:SF8">
    <property type="entry name" value="COILED-COIL DOMAIN-CONTAINING PROTEIN 18"/>
    <property type="match status" value="1"/>
</dbReference>
<name>A0A913X6P0_EXADI</name>
<dbReference type="AlphaFoldDB" id="A0A913X6P0"/>
<evidence type="ECO:0000256" key="4">
    <source>
        <dbReference type="SAM" id="Coils"/>
    </source>
</evidence>
<dbReference type="GO" id="GO:0005737">
    <property type="term" value="C:cytoplasm"/>
    <property type="evidence" value="ECO:0007669"/>
    <property type="project" value="UniProtKB-SubCell"/>
</dbReference>
<feature type="compositionally biased region" description="Polar residues" evidence="5">
    <location>
        <begin position="428"/>
        <end position="437"/>
    </location>
</feature>
<dbReference type="RefSeq" id="XP_020899316.1">
    <property type="nucleotide sequence ID" value="XM_021043657.1"/>
</dbReference>
<feature type="coiled-coil region" evidence="4">
    <location>
        <begin position="16"/>
        <end position="43"/>
    </location>
</feature>
<feature type="coiled-coil region" evidence="4">
    <location>
        <begin position="241"/>
        <end position="335"/>
    </location>
</feature>
<feature type="region of interest" description="Disordered" evidence="5">
    <location>
        <begin position="426"/>
        <end position="488"/>
    </location>
</feature>
<feature type="coiled-coil region" evidence="4">
    <location>
        <begin position="76"/>
        <end position="169"/>
    </location>
</feature>
<dbReference type="EnsemblMetazoa" id="XM_021043657.1">
    <property type="protein sequence ID" value="XP_020899316.1"/>
    <property type="gene ID" value="LOC110238022"/>
</dbReference>
<keyword evidence="2" id="KW-0963">Cytoplasm</keyword>
<sequence length="488" mass="56572">MLNESIEELQKKQKDIISKDTQIAELDQALKETQKEVKTRDSQVSQLDITMKENRNEQQQKIVALDQSLNQARYQLSERAVEIAELKAKLDQAEDTLRQKKNRLEHYEKTAKQQQLDMKKRITQINDLQKEADKLRKRKQESEETNQELRLAREQLQTTHAELIEARRDLLKYQSREQELIHELDDAHTLLNAKEHDCTRLAKDLGASQVREAEAEARCVQEMRKTQQQHEIKQVSQEHELKRLQESHAKLLSQREELQAEKNLAINKLKDTNQQLTRELADYKDANSHLSQETKQLTNQLTGYQDELKSVNESMVIKEAEITRLEARISGYERAMFGTRQHFDRLGANSPRPSPALRAHVRHVTSPRALTDLKKSSSDHNLHNLSESSAYSILDTDDFIHSLDHVIERGRSHTPLEVPSLLTRRQDLSSTKTSQTAAKYEKDNLDAVPESDLDPSQCRASLKEKLRASEERRKQIDKQLHTMKSSIS</sequence>
<keyword evidence="3 4" id="KW-0175">Coiled coil</keyword>
<comment type="subcellular location">
    <subcellularLocation>
        <location evidence="1">Cytoplasm</location>
    </subcellularLocation>
</comment>
<dbReference type="OMA" id="INQYQHE"/>
<keyword evidence="7" id="KW-1185">Reference proteome</keyword>
<evidence type="ECO:0000256" key="2">
    <source>
        <dbReference type="ARBA" id="ARBA00022490"/>
    </source>
</evidence>
<evidence type="ECO:0000313" key="6">
    <source>
        <dbReference type="EnsemblMetazoa" id="XP_020899316.1"/>
    </source>
</evidence>